<feature type="domain" description="HTH marR-type" evidence="1">
    <location>
        <begin position="36"/>
        <end position="137"/>
    </location>
</feature>
<name>A0A9D1YXI2_9MICO</name>
<dbReference type="Gene3D" id="1.10.10.10">
    <property type="entry name" value="Winged helix-like DNA-binding domain superfamily/Winged helix DNA-binding domain"/>
    <property type="match status" value="1"/>
</dbReference>
<dbReference type="InterPro" id="IPR036388">
    <property type="entry name" value="WH-like_DNA-bd_sf"/>
</dbReference>
<protein>
    <submittedName>
        <fullName evidence="2">MarR family transcriptional regulator</fullName>
    </submittedName>
</protein>
<evidence type="ECO:0000313" key="3">
    <source>
        <dbReference type="Proteomes" id="UP000824005"/>
    </source>
</evidence>
<dbReference type="InterPro" id="IPR000835">
    <property type="entry name" value="HTH_MarR-typ"/>
</dbReference>
<comment type="caution">
    <text evidence="2">The sequence shown here is derived from an EMBL/GenBank/DDBJ whole genome shotgun (WGS) entry which is preliminary data.</text>
</comment>
<dbReference type="EMBL" id="DXDC01000168">
    <property type="protein sequence ID" value="HIY65771.1"/>
    <property type="molecule type" value="Genomic_DNA"/>
</dbReference>
<dbReference type="InterPro" id="IPR036390">
    <property type="entry name" value="WH_DNA-bd_sf"/>
</dbReference>
<reference evidence="2" key="1">
    <citation type="journal article" date="2021" name="PeerJ">
        <title>Extensive microbial diversity within the chicken gut microbiome revealed by metagenomics and culture.</title>
        <authorList>
            <person name="Gilroy R."/>
            <person name="Ravi A."/>
            <person name="Getino M."/>
            <person name="Pursley I."/>
            <person name="Horton D.L."/>
            <person name="Alikhan N.F."/>
            <person name="Baker D."/>
            <person name="Gharbi K."/>
            <person name="Hall N."/>
            <person name="Watson M."/>
            <person name="Adriaenssens E.M."/>
            <person name="Foster-Nyarko E."/>
            <person name="Jarju S."/>
            <person name="Secka A."/>
            <person name="Antonio M."/>
            <person name="Oren A."/>
            <person name="Chaudhuri R.R."/>
            <person name="La Ragione R."/>
            <person name="Hildebrand F."/>
            <person name="Pallen M.J."/>
        </authorList>
    </citation>
    <scope>NUCLEOTIDE SEQUENCE</scope>
    <source>
        <strain evidence="2">ChiGjej1B1-98</strain>
    </source>
</reference>
<dbReference type="Proteomes" id="UP000824005">
    <property type="component" value="Unassembled WGS sequence"/>
</dbReference>
<dbReference type="AlphaFoldDB" id="A0A9D1YXI2"/>
<reference evidence="2" key="2">
    <citation type="submission" date="2021-04" db="EMBL/GenBank/DDBJ databases">
        <authorList>
            <person name="Gilroy R."/>
        </authorList>
    </citation>
    <scope>NUCLEOTIDE SEQUENCE</scope>
    <source>
        <strain evidence="2">ChiGjej1B1-98</strain>
    </source>
</reference>
<organism evidence="2 3">
    <name type="scientific">Candidatus Agrococcus pullicola</name>
    <dbReference type="NCBI Taxonomy" id="2838429"/>
    <lineage>
        <taxon>Bacteria</taxon>
        <taxon>Bacillati</taxon>
        <taxon>Actinomycetota</taxon>
        <taxon>Actinomycetes</taxon>
        <taxon>Micrococcales</taxon>
        <taxon>Microbacteriaceae</taxon>
        <taxon>Agrococcus</taxon>
    </lineage>
</organism>
<proteinExistence type="predicted"/>
<dbReference type="Pfam" id="PF12802">
    <property type="entry name" value="MarR_2"/>
    <property type="match status" value="1"/>
</dbReference>
<gene>
    <name evidence="2" type="ORF">H9830_05780</name>
</gene>
<evidence type="ECO:0000259" key="1">
    <source>
        <dbReference type="SMART" id="SM00347"/>
    </source>
</evidence>
<dbReference type="GO" id="GO:0003700">
    <property type="term" value="F:DNA-binding transcription factor activity"/>
    <property type="evidence" value="ECO:0007669"/>
    <property type="project" value="InterPro"/>
</dbReference>
<evidence type="ECO:0000313" key="2">
    <source>
        <dbReference type="EMBL" id="HIY65771.1"/>
    </source>
</evidence>
<dbReference type="SMART" id="SM00347">
    <property type="entry name" value="HTH_MARR"/>
    <property type="match status" value="1"/>
</dbReference>
<dbReference type="SUPFAM" id="SSF46785">
    <property type="entry name" value="Winged helix' DNA-binding domain"/>
    <property type="match status" value="1"/>
</dbReference>
<sequence>MARGEAIGATSDGIALGELVEPVVEIGEAFFSAARLMTEPSGLSPARWRVLSAVRDGPRPVPSIATRVRMGMSRQAVQRLADELVTSGHARWLANPAHRRSRLLEPTELGFEALDAIIARQVRWSNAVGAQLDAAELQRAAETLRAVLRACAEVEGDQAD</sequence>
<accession>A0A9D1YXI2</accession>